<reference evidence="2" key="1">
    <citation type="submission" date="2021-06" db="EMBL/GenBank/DDBJ databases">
        <authorList>
            <person name="Hodson N. C."/>
            <person name="Mongue J. A."/>
            <person name="Jaron S. K."/>
        </authorList>
    </citation>
    <scope>NUCLEOTIDE SEQUENCE</scope>
</reference>
<dbReference type="Proteomes" id="UP000708208">
    <property type="component" value="Unassembled WGS sequence"/>
</dbReference>
<dbReference type="AlphaFoldDB" id="A0A8J2LBV6"/>
<feature type="region of interest" description="Disordered" evidence="1">
    <location>
        <begin position="114"/>
        <end position="140"/>
    </location>
</feature>
<accession>A0A8J2LBV6</accession>
<protein>
    <submittedName>
        <fullName evidence="2">Uncharacterized protein</fullName>
    </submittedName>
</protein>
<dbReference type="EMBL" id="CAJVCH010553981">
    <property type="protein sequence ID" value="CAG7830049.1"/>
    <property type="molecule type" value="Genomic_DNA"/>
</dbReference>
<evidence type="ECO:0000256" key="1">
    <source>
        <dbReference type="SAM" id="MobiDB-lite"/>
    </source>
</evidence>
<comment type="caution">
    <text evidence="2">The sequence shown here is derived from an EMBL/GenBank/DDBJ whole genome shotgun (WGS) entry which is preliminary data.</text>
</comment>
<organism evidence="2 3">
    <name type="scientific">Allacma fusca</name>
    <dbReference type="NCBI Taxonomy" id="39272"/>
    <lineage>
        <taxon>Eukaryota</taxon>
        <taxon>Metazoa</taxon>
        <taxon>Ecdysozoa</taxon>
        <taxon>Arthropoda</taxon>
        <taxon>Hexapoda</taxon>
        <taxon>Collembola</taxon>
        <taxon>Symphypleona</taxon>
        <taxon>Sminthuridae</taxon>
        <taxon>Allacma</taxon>
    </lineage>
</organism>
<keyword evidence="3" id="KW-1185">Reference proteome</keyword>
<feature type="compositionally biased region" description="Polar residues" evidence="1">
    <location>
        <begin position="114"/>
        <end position="136"/>
    </location>
</feature>
<evidence type="ECO:0000313" key="3">
    <source>
        <dbReference type="Proteomes" id="UP000708208"/>
    </source>
</evidence>
<proteinExistence type="predicted"/>
<gene>
    <name evidence="2" type="ORF">AFUS01_LOCUS39876</name>
</gene>
<sequence>MNPSMAWSPTFVTVKSTVPGFRPIECWKVNLRTDTWQNVLDSNGMTVDMKEYCLKSCDLKTIIRADEKVASYISRYKKKMNVYTVKLSKLTSGDREKIGNNVLRATQLNGFSSYQSGRHAETPQSTPQGPYGSVNNTRDRDPFYRLEQNHNSHDSQHQRRFSEDLLDMTFEDNEVVRDRPTGTGTEYFDDNASQFSEESQVDLDDLKGVALKRLEQAPNSSCFKVREEIQNLKRRHNYMRISSYIPNTINLLTHLFGNNF</sequence>
<name>A0A8J2LBV6_9HEXA</name>
<evidence type="ECO:0000313" key="2">
    <source>
        <dbReference type="EMBL" id="CAG7830049.1"/>
    </source>
</evidence>